<comment type="caution">
    <text evidence="2">The sequence shown here is derived from an EMBL/GenBank/DDBJ whole genome shotgun (WGS) entry which is preliminary data.</text>
</comment>
<dbReference type="AlphaFoldDB" id="A0A427BBK1"/>
<protein>
    <submittedName>
        <fullName evidence="2">Uncharacterized protein</fullName>
    </submittedName>
</protein>
<accession>A0A427BBK1</accession>
<dbReference type="EMBL" id="AMZH03000058">
    <property type="protein sequence ID" value="RRT85803.1"/>
    <property type="molecule type" value="Genomic_DNA"/>
</dbReference>
<name>A0A427BBK1_ENSVE</name>
<gene>
    <name evidence="2" type="ORF">B296_00001094</name>
</gene>
<evidence type="ECO:0000256" key="1">
    <source>
        <dbReference type="SAM" id="MobiDB-lite"/>
    </source>
</evidence>
<organism evidence="2 3">
    <name type="scientific">Ensete ventricosum</name>
    <name type="common">Abyssinian banana</name>
    <name type="synonym">Musa ensete</name>
    <dbReference type="NCBI Taxonomy" id="4639"/>
    <lineage>
        <taxon>Eukaryota</taxon>
        <taxon>Viridiplantae</taxon>
        <taxon>Streptophyta</taxon>
        <taxon>Embryophyta</taxon>
        <taxon>Tracheophyta</taxon>
        <taxon>Spermatophyta</taxon>
        <taxon>Magnoliopsida</taxon>
        <taxon>Liliopsida</taxon>
        <taxon>Zingiberales</taxon>
        <taxon>Musaceae</taxon>
        <taxon>Ensete</taxon>
    </lineage>
</organism>
<evidence type="ECO:0000313" key="2">
    <source>
        <dbReference type="EMBL" id="RRT85803.1"/>
    </source>
</evidence>
<feature type="compositionally biased region" description="Basic and acidic residues" evidence="1">
    <location>
        <begin position="58"/>
        <end position="71"/>
    </location>
</feature>
<evidence type="ECO:0000313" key="3">
    <source>
        <dbReference type="Proteomes" id="UP000287651"/>
    </source>
</evidence>
<dbReference type="Proteomes" id="UP000287651">
    <property type="component" value="Unassembled WGS sequence"/>
</dbReference>
<feature type="region of interest" description="Disordered" evidence="1">
    <location>
        <begin position="58"/>
        <end position="99"/>
    </location>
</feature>
<proteinExistence type="predicted"/>
<reference evidence="2 3" key="1">
    <citation type="journal article" date="2014" name="Agronomy (Basel)">
        <title>A Draft Genome Sequence for Ensete ventricosum, the Drought-Tolerant Tree Against Hunger.</title>
        <authorList>
            <person name="Harrison J."/>
            <person name="Moore K.A."/>
            <person name="Paszkiewicz K."/>
            <person name="Jones T."/>
            <person name="Grant M."/>
            <person name="Ambacheew D."/>
            <person name="Muzemil S."/>
            <person name="Studholme D.J."/>
        </authorList>
    </citation>
    <scope>NUCLEOTIDE SEQUENCE [LARGE SCALE GENOMIC DNA]</scope>
</reference>
<feature type="compositionally biased region" description="Basic and acidic residues" evidence="1">
    <location>
        <begin position="80"/>
        <end position="89"/>
    </location>
</feature>
<sequence>MSFLFTGDNKPLSAFCMTNVKEWDVFRNVDMDVEVLRIEVYRRYARCTEHLGKKHARGEEKLFSSPRDGRRFSRRSAKKPAGEDRDCESSAKSLGSPFYSPSSSFSLGIIARNRPATVEINRYRPISGGSGAKTVPIDGPTKFGHLLTLRYLRQLPIYSLKSFNLSFLIQFYNLISITESIARDAKLWKMTRIKKKMGCNDIPPNITLAQFLRLSKDGAL</sequence>